<dbReference type="EMBL" id="GBXM01061984">
    <property type="protein sequence ID" value="JAH46593.1"/>
    <property type="molecule type" value="Transcribed_RNA"/>
</dbReference>
<proteinExistence type="predicted"/>
<dbReference type="AlphaFoldDB" id="A0A0E9S8W9"/>
<protein>
    <submittedName>
        <fullName evidence="1">Uncharacterized protein</fullName>
    </submittedName>
</protein>
<organism evidence="1">
    <name type="scientific">Anguilla anguilla</name>
    <name type="common">European freshwater eel</name>
    <name type="synonym">Muraena anguilla</name>
    <dbReference type="NCBI Taxonomy" id="7936"/>
    <lineage>
        <taxon>Eukaryota</taxon>
        <taxon>Metazoa</taxon>
        <taxon>Chordata</taxon>
        <taxon>Craniata</taxon>
        <taxon>Vertebrata</taxon>
        <taxon>Euteleostomi</taxon>
        <taxon>Actinopterygii</taxon>
        <taxon>Neopterygii</taxon>
        <taxon>Teleostei</taxon>
        <taxon>Anguilliformes</taxon>
        <taxon>Anguillidae</taxon>
        <taxon>Anguilla</taxon>
    </lineage>
</organism>
<accession>A0A0E9S8W9</accession>
<reference evidence="1" key="2">
    <citation type="journal article" date="2015" name="Fish Shellfish Immunol.">
        <title>Early steps in the European eel (Anguilla anguilla)-Vibrio vulnificus interaction in the gills: Role of the RtxA13 toxin.</title>
        <authorList>
            <person name="Callol A."/>
            <person name="Pajuelo D."/>
            <person name="Ebbesson L."/>
            <person name="Teles M."/>
            <person name="MacKenzie S."/>
            <person name="Amaro C."/>
        </authorList>
    </citation>
    <scope>NUCLEOTIDE SEQUENCE</scope>
</reference>
<name>A0A0E9S8W9_ANGAN</name>
<sequence length="19" mass="2109">MSNTLNFSSQYENLISCSA</sequence>
<reference evidence="1" key="1">
    <citation type="submission" date="2014-11" db="EMBL/GenBank/DDBJ databases">
        <authorList>
            <person name="Amaro Gonzalez C."/>
        </authorList>
    </citation>
    <scope>NUCLEOTIDE SEQUENCE</scope>
</reference>
<evidence type="ECO:0000313" key="1">
    <source>
        <dbReference type="EMBL" id="JAH36968.1"/>
    </source>
</evidence>
<dbReference type="EMBL" id="GBXM01065570">
    <property type="protein sequence ID" value="JAH43007.1"/>
    <property type="molecule type" value="Transcribed_RNA"/>
</dbReference>
<dbReference type="EMBL" id="GBXM01071609">
    <property type="protein sequence ID" value="JAH36968.1"/>
    <property type="molecule type" value="Transcribed_RNA"/>
</dbReference>